<keyword evidence="3" id="KW-1185">Reference proteome</keyword>
<evidence type="ECO:0000256" key="1">
    <source>
        <dbReference type="SAM" id="Phobius"/>
    </source>
</evidence>
<dbReference type="InterPro" id="IPR038728">
    <property type="entry name" value="YkvI-like"/>
</dbReference>
<feature type="transmembrane region" description="Helical" evidence="1">
    <location>
        <begin position="217"/>
        <end position="239"/>
    </location>
</feature>
<feature type="transmembrane region" description="Helical" evidence="1">
    <location>
        <begin position="86"/>
        <end position="110"/>
    </location>
</feature>
<name>A0A2A7MBP3_9CLOT</name>
<gene>
    <name evidence="2" type="ORF">CQ394_20340</name>
</gene>
<evidence type="ECO:0000313" key="3">
    <source>
        <dbReference type="Proteomes" id="UP000220840"/>
    </source>
</evidence>
<comment type="caution">
    <text evidence="2">The sequence shown here is derived from an EMBL/GenBank/DDBJ whole genome shotgun (WGS) entry which is preliminary data.</text>
</comment>
<accession>A0A2A7MBP3</accession>
<feature type="transmembrane region" description="Helical" evidence="1">
    <location>
        <begin position="185"/>
        <end position="205"/>
    </location>
</feature>
<feature type="transmembrane region" description="Helical" evidence="1">
    <location>
        <begin position="302"/>
        <end position="319"/>
    </location>
</feature>
<dbReference type="STRING" id="137838.GCA_001458595_00178"/>
<keyword evidence="1" id="KW-0472">Membrane</keyword>
<sequence>MKDELTKIFQIATVFIGTIVGAGLASGKEITEFFTKYGLKSFLGIFICGIFYIIMSSIISKISINHNLDSYSDVINLISPNILGKFTGLVTTFFLISSASIILAGSGALINQFFGIPKVIGSLIMICIAVFFLLRGTDGLIEINSFIVPALVFTISLITILYFLFCKDAVSYSNISSFEPQKDGIAISTLLYAGYNTLSASGVIVPLSTTMKKPKTMFIGIICGALGLTILCSMINLLLTINQPYIYKYEIPLLFVANRFGTIIQALLLVIIWLEMFSTEVSDVYSISKTLENTFNISFKKAIFPVLGVAFIISQFGFGNLINKLYPLFGLLSLVFISQCIYFFFKDRIIGFFYRSKHKL</sequence>
<feature type="transmembrane region" description="Helical" evidence="1">
    <location>
        <begin position="116"/>
        <end position="134"/>
    </location>
</feature>
<dbReference type="RefSeq" id="WP_058293187.1">
    <property type="nucleotide sequence ID" value="NZ_CAMRXB010000022.1"/>
</dbReference>
<reference evidence="2 3" key="1">
    <citation type="submission" date="2017-10" db="EMBL/GenBank/DDBJ databases">
        <title>Effective Description of Clostridium neonatale sp. nov. linked to necrotizing enterocolitis in neonates and a clarification of species assignable to the genus Clostridium (Prazmowski 1880) emend. Lawson and Rainey 2016.</title>
        <authorList>
            <person name="Bernard K."/>
            <person name="Burdz T."/>
            <person name="Wiebe D."/>
            <person name="Balcewich B."/>
            <person name="Alfa M."/>
            <person name="Bernier A.-M."/>
        </authorList>
    </citation>
    <scope>NUCLEOTIDE SEQUENCE [LARGE SCALE GENOMIC DNA]</scope>
    <source>
        <strain evidence="2 3">LCDC99A005</strain>
    </source>
</reference>
<evidence type="ECO:0000313" key="2">
    <source>
        <dbReference type="EMBL" id="PEG29000.1"/>
    </source>
</evidence>
<keyword evidence="1" id="KW-1133">Transmembrane helix</keyword>
<dbReference type="OrthoDB" id="4424890at2"/>
<dbReference type="Proteomes" id="UP000220840">
    <property type="component" value="Unassembled WGS sequence"/>
</dbReference>
<dbReference type="PANTHER" id="PTHR37814:SF1">
    <property type="entry name" value="MEMBRANE PROTEIN"/>
    <property type="match status" value="1"/>
</dbReference>
<dbReference type="PANTHER" id="PTHR37814">
    <property type="entry name" value="CONSERVED MEMBRANE PROTEIN"/>
    <property type="match status" value="1"/>
</dbReference>
<dbReference type="AlphaFoldDB" id="A0A2A7MBP3"/>
<keyword evidence="1" id="KW-0812">Transmembrane</keyword>
<feature type="transmembrane region" description="Helical" evidence="1">
    <location>
        <begin position="251"/>
        <end position="274"/>
    </location>
</feature>
<feature type="transmembrane region" description="Helical" evidence="1">
    <location>
        <begin position="146"/>
        <end position="165"/>
    </location>
</feature>
<proteinExistence type="predicted"/>
<feature type="transmembrane region" description="Helical" evidence="1">
    <location>
        <begin position="37"/>
        <end position="55"/>
    </location>
</feature>
<protein>
    <submittedName>
        <fullName evidence="2">Transporter</fullName>
    </submittedName>
</protein>
<organism evidence="2 3">
    <name type="scientific">Clostridium neonatale</name>
    <dbReference type="NCBI Taxonomy" id="137838"/>
    <lineage>
        <taxon>Bacteria</taxon>
        <taxon>Bacillati</taxon>
        <taxon>Bacillota</taxon>
        <taxon>Clostridia</taxon>
        <taxon>Eubacteriales</taxon>
        <taxon>Clostridiaceae</taxon>
        <taxon>Clostridium</taxon>
    </lineage>
</organism>
<dbReference type="EMBL" id="PDCJ01000006">
    <property type="protein sequence ID" value="PEG29000.1"/>
    <property type="molecule type" value="Genomic_DNA"/>
</dbReference>
<feature type="transmembrane region" description="Helical" evidence="1">
    <location>
        <begin position="325"/>
        <end position="345"/>
    </location>
</feature>